<dbReference type="InParanoid" id="A0A6L2PNL1"/>
<keyword evidence="3 13" id="KW-0479">Metal-binding</keyword>
<dbReference type="GO" id="GO:0005615">
    <property type="term" value="C:extracellular space"/>
    <property type="evidence" value="ECO:0007669"/>
    <property type="project" value="TreeGrafter"/>
</dbReference>
<dbReference type="PANTHER" id="PTHR10201:SF291">
    <property type="entry name" value="MATRIX METALLOPROTEINASE 1, ISOFORM C-RELATED"/>
    <property type="match status" value="1"/>
</dbReference>
<dbReference type="PRINTS" id="PR00138">
    <property type="entry name" value="MATRIXIN"/>
</dbReference>
<feature type="binding site" evidence="13">
    <location>
        <position position="157"/>
    </location>
    <ligand>
        <name>Zn(2+)</name>
        <dbReference type="ChEBI" id="CHEBI:29105"/>
        <label>1</label>
    </ligand>
</feature>
<feature type="binding site" evidence="13">
    <location>
        <position position="164"/>
    </location>
    <ligand>
        <name>Ca(2+)</name>
        <dbReference type="ChEBI" id="CHEBI:29108"/>
        <label>2</label>
    </ligand>
</feature>
<dbReference type="InterPro" id="IPR000585">
    <property type="entry name" value="Hemopexin-like_dom"/>
</dbReference>
<feature type="binding site" evidence="13">
    <location>
        <position position="318"/>
    </location>
    <ligand>
        <name>Ca(2+)</name>
        <dbReference type="ChEBI" id="CHEBI:29108"/>
        <label>4</label>
    </ligand>
</feature>
<keyword evidence="2" id="KW-0645">Protease</keyword>
<dbReference type="AlphaFoldDB" id="A0A6L2PNL1"/>
<dbReference type="Pfam" id="PF01471">
    <property type="entry name" value="PG_binding_1"/>
    <property type="match status" value="1"/>
</dbReference>
<dbReference type="GO" id="GO:0004222">
    <property type="term" value="F:metalloendopeptidase activity"/>
    <property type="evidence" value="ECO:0007669"/>
    <property type="project" value="InterPro"/>
</dbReference>
<feature type="binding site" evidence="13">
    <location>
        <position position="413"/>
    </location>
    <ligand>
        <name>Ca(2+)</name>
        <dbReference type="ChEBI" id="CHEBI:29108"/>
        <label>4</label>
    </ligand>
</feature>
<feature type="binding site" evidence="13">
    <location>
        <position position="173"/>
    </location>
    <ligand>
        <name>Ca(2+)</name>
        <dbReference type="ChEBI" id="CHEBI:29108"/>
        <label>1</label>
    </ligand>
</feature>
<dbReference type="Pfam" id="PF00045">
    <property type="entry name" value="Hemopexin"/>
    <property type="match status" value="4"/>
</dbReference>
<dbReference type="InterPro" id="IPR018487">
    <property type="entry name" value="Hemopexin-like_repeat"/>
</dbReference>
<dbReference type="SUPFAM" id="SSF50923">
    <property type="entry name" value="Hemopexin-like domain"/>
    <property type="match status" value="1"/>
</dbReference>
<evidence type="ECO:0000256" key="9">
    <source>
        <dbReference type="ARBA" id="ARBA00023049"/>
    </source>
</evidence>
<dbReference type="FunFam" id="2.110.10.10:FF:000007">
    <property type="entry name" value="stromelysin-3 isoform X2"/>
    <property type="match status" value="1"/>
</dbReference>
<dbReference type="PROSITE" id="PS00024">
    <property type="entry name" value="HEMOPEXIN"/>
    <property type="match status" value="1"/>
</dbReference>
<dbReference type="OrthoDB" id="406838at2759"/>
<feature type="binding site" evidence="13">
    <location>
        <position position="142"/>
    </location>
    <ligand>
        <name>Zn(2+)</name>
        <dbReference type="ChEBI" id="CHEBI:29105"/>
        <label>1</label>
    </ligand>
</feature>
<evidence type="ECO:0000256" key="13">
    <source>
        <dbReference type="PIRSR" id="PIRSR621190-2"/>
    </source>
</evidence>
<evidence type="ECO:0000256" key="4">
    <source>
        <dbReference type="ARBA" id="ARBA00022729"/>
    </source>
</evidence>
<evidence type="ECO:0000256" key="1">
    <source>
        <dbReference type="ARBA" id="ARBA00010370"/>
    </source>
</evidence>
<dbReference type="InterPro" id="IPR036375">
    <property type="entry name" value="Hemopexin-like_dom_sf"/>
</dbReference>
<evidence type="ECO:0000256" key="14">
    <source>
        <dbReference type="PIRSR" id="PIRSR621190-4"/>
    </source>
</evidence>
<proteinExistence type="inferred from homology"/>
<feature type="binding site" evidence="13">
    <location>
        <position position="170"/>
    </location>
    <ligand>
        <name>Ca(2+)</name>
        <dbReference type="ChEBI" id="CHEBI:29108"/>
        <label>3</label>
    </ligand>
</feature>
<feature type="binding site" evidence="13">
    <location>
        <position position="173"/>
    </location>
    <ligand>
        <name>Ca(2+)</name>
        <dbReference type="ChEBI" id="CHEBI:29108"/>
        <label>3</label>
    </ligand>
</feature>
<keyword evidence="4" id="KW-0732">Signal</keyword>
<evidence type="ECO:0000313" key="18">
    <source>
        <dbReference type="EMBL" id="GFG33100.1"/>
    </source>
</evidence>
<dbReference type="CDD" id="cd04278">
    <property type="entry name" value="ZnMc_MMP"/>
    <property type="match status" value="1"/>
</dbReference>
<evidence type="ECO:0000256" key="16">
    <source>
        <dbReference type="SAM" id="MobiDB-lite"/>
    </source>
</evidence>
<dbReference type="InterPro" id="IPR018486">
    <property type="entry name" value="Hemopexin_CS"/>
</dbReference>
<feature type="binding site" evidence="13">
    <location>
        <position position="166"/>
    </location>
    <ligand>
        <name>Ca(2+)</name>
        <dbReference type="ChEBI" id="CHEBI:29108"/>
        <label>2</label>
    </ligand>
</feature>
<dbReference type="GO" id="GO:0006508">
    <property type="term" value="P:proteolysis"/>
    <property type="evidence" value="ECO:0007669"/>
    <property type="project" value="UniProtKB-KW"/>
</dbReference>
<keyword evidence="19" id="KW-1185">Reference proteome</keyword>
<dbReference type="InterPro" id="IPR001818">
    <property type="entry name" value="Pept_M10_metallopeptidase"/>
</dbReference>
<feature type="compositionally biased region" description="Low complexity" evidence="16">
    <location>
        <begin position="245"/>
        <end position="260"/>
    </location>
</feature>
<dbReference type="GO" id="GO:0008270">
    <property type="term" value="F:zinc ion binding"/>
    <property type="evidence" value="ECO:0007669"/>
    <property type="project" value="InterPro"/>
</dbReference>
<keyword evidence="7 13" id="KW-0862">Zinc</keyword>
<evidence type="ECO:0000256" key="6">
    <source>
        <dbReference type="ARBA" id="ARBA00022801"/>
    </source>
</evidence>
<dbReference type="InterPro" id="IPR021190">
    <property type="entry name" value="Pept_M10A"/>
</dbReference>
<feature type="repeat" description="Hemopexin" evidence="15">
    <location>
        <begin position="314"/>
        <end position="359"/>
    </location>
</feature>
<comment type="cofactor">
    <cofactor evidence="13">
        <name>Ca(2+)</name>
        <dbReference type="ChEBI" id="CHEBI:29108"/>
    </cofactor>
    <text evidence="13">Can bind about 5 Ca(2+) ions per subunit.</text>
</comment>
<feature type="binding site" evidence="13">
    <location>
        <position position="144"/>
    </location>
    <ligand>
        <name>Zn(2+)</name>
        <dbReference type="ChEBI" id="CHEBI:29105"/>
        <label>1</label>
    </ligand>
</feature>
<feature type="binding site" evidence="13">
    <location>
        <position position="150"/>
    </location>
    <ligand>
        <name>Ca(2+)</name>
        <dbReference type="ChEBI" id="CHEBI:29108"/>
        <label>3</label>
    </ligand>
</feature>
<keyword evidence="11" id="KW-1015">Disulfide bond</keyword>
<feature type="binding site" evidence="13">
    <location>
        <position position="149"/>
    </location>
    <ligand>
        <name>Ca(2+)</name>
        <dbReference type="ChEBI" id="CHEBI:29108"/>
        <label>3</label>
    </ligand>
</feature>
<feature type="binding site" evidence="13">
    <location>
        <position position="195"/>
    </location>
    <ligand>
        <name>Zn(2+)</name>
        <dbReference type="ChEBI" id="CHEBI:29105"/>
        <label>2</label>
        <note>catalytic</note>
    </ligand>
</feature>
<evidence type="ECO:0000256" key="12">
    <source>
        <dbReference type="PIRSR" id="PIRSR621190-1"/>
    </source>
</evidence>
<feature type="domain" description="Peptidase metallopeptidase" evidence="17">
    <location>
        <begin position="79"/>
        <end position="236"/>
    </location>
</feature>
<dbReference type="Pfam" id="PF00413">
    <property type="entry name" value="Peptidase_M10"/>
    <property type="match status" value="1"/>
</dbReference>
<dbReference type="Gene3D" id="2.110.10.10">
    <property type="entry name" value="Hemopexin-like domain"/>
    <property type="match status" value="1"/>
</dbReference>
<dbReference type="SUPFAM" id="SSF55486">
    <property type="entry name" value="Metalloproteases ('zincins'), catalytic domain"/>
    <property type="match status" value="1"/>
</dbReference>
<feature type="binding site" evidence="13">
    <location>
        <position position="209"/>
    </location>
    <ligand>
        <name>Zn(2+)</name>
        <dbReference type="ChEBI" id="CHEBI:29105"/>
        <label>2</label>
        <note>catalytic</note>
    </ligand>
</feature>
<dbReference type="CDD" id="cd00094">
    <property type="entry name" value="HX"/>
    <property type="match status" value="1"/>
</dbReference>
<feature type="binding site" evidence="13">
    <location>
        <position position="320"/>
    </location>
    <ligand>
        <name>Ca(2+)</name>
        <dbReference type="ChEBI" id="CHEBI:29108"/>
        <label>5</label>
    </ligand>
</feature>
<evidence type="ECO:0000256" key="15">
    <source>
        <dbReference type="PROSITE-ProRule" id="PRU01011"/>
    </source>
</evidence>
<evidence type="ECO:0000256" key="5">
    <source>
        <dbReference type="ARBA" id="ARBA00022737"/>
    </source>
</evidence>
<comment type="caution">
    <text evidence="18">The sequence shown here is derived from an EMBL/GenBank/DDBJ whole genome shotgun (WGS) entry which is preliminary data.</text>
</comment>
<dbReference type="Proteomes" id="UP000502823">
    <property type="component" value="Unassembled WGS sequence"/>
</dbReference>
<dbReference type="InterPro" id="IPR002477">
    <property type="entry name" value="Peptidoglycan-bd-like"/>
</dbReference>
<evidence type="ECO:0000259" key="17">
    <source>
        <dbReference type="SMART" id="SM00235"/>
    </source>
</evidence>
<reference evidence="19" key="1">
    <citation type="submission" date="2020-01" db="EMBL/GenBank/DDBJ databases">
        <title>Draft genome sequence of the Termite Coptotermes fromosanus.</title>
        <authorList>
            <person name="Itakura S."/>
            <person name="Yosikawa Y."/>
            <person name="Umezawa K."/>
        </authorList>
    </citation>
    <scope>NUCLEOTIDE SEQUENCE [LARGE SCALE GENOMIC DNA]</scope>
</reference>
<dbReference type="SUPFAM" id="SSF47090">
    <property type="entry name" value="PGBD-like"/>
    <property type="match status" value="1"/>
</dbReference>
<feature type="active site" evidence="12">
    <location>
        <position position="192"/>
    </location>
</feature>
<feature type="non-terminal residue" evidence="18">
    <location>
        <position position="1"/>
    </location>
</feature>
<dbReference type="PROSITE" id="PS51642">
    <property type="entry name" value="HEMOPEXIN_2"/>
    <property type="match status" value="4"/>
</dbReference>
<evidence type="ECO:0000256" key="8">
    <source>
        <dbReference type="ARBA" id="ARBA00022837"/>
    </source>
</evidence>
<sequence length="562" mass="62819">IYLSQFGYLNPQVRNPSSGTIIAADALRKAIVEFQAFAGLNITGELDRETAETMSLPRCGVRDKVGYASDSRSKRYALQGSRWRVKELSYKIAKYPRNLERDKVDAELAKAFQVWADETDLVFKKKTKGQVHIEIRFERGEHGDGDPFDGPGGTLAHAYFPVYGGDAHFDDAENWSIDSYRGTNLFQVAAHEFGHSLGLSHSDVKTALMAPFYRGYEPHFKLDPDDIQGIQALYGKKTNKPPPSTGVKTTTTTQSSVPPGENTALCRDASVDTLFNSADGVTYAFKGDHYWRLTDDGVAAGYPRLISKSWQGLPGNIDAAFTYRNGKTYFFKGSQYWRYVGKKKDGDYPKQISDGFTGIPDNIDAAVVWSGNGKIYFFKGSKFWRFDPSQKPPVKSTYPKPVSNWEGIPDNLDAALQYTNGYTYFFKRGQYYRFNDRSFSVDTADPPFPRPAGSWWFGCKPDSTTGNDRWFLSGSSYPGLSGAEVGDTAQRSSRGDDADLHNSDVDDLILDAGEEDQQFHNVAKVLLPAATSAYYWLRQLLRGLTDLSVRSNSNTEWIDLPQ</sequence>
<dbReference type="InterPro" id="IPR006026">
    <property type="entry name" value="Peptidase_Metallo"/>
</dbReference>
<feature type="binding site" description="in inhibited form" evidence="13">
    <location>
        <position position="59"/>
    </location>
    <ligand>
        <name>Zn(2+)</name>
        <dbReference type="ChEBI" id="CHEBI:29105"/>
        <label>2</label>
        <note>catalytic</note>
    </ligand>
</feature>
<dbReference type="SMART" id="SM00235">
    <property type="entry name" value="ZnMc"/>
    <property type="match status" value="1"/>
</dbReference>
<dbReference type="GO" id="GO:0030198">
    <property type="term" value="P:extracellular matrix organization"/>
    <property type="evidence" value="ECO:0007669"/>
    <property type="project" value="TreeGrafter"/>
</dbReference>
<dbReference type="GO" id="GO:0030574">
    <property type="term" value="P:collagen catabolic process"/>
    <property type="evidence" value="ECO:0007669"/>
    <property type="project" value="TreeGrafter"/>
</dbReference>
<dbReference type="SMART" id="SM00120">
    <property type="entry name" value="HX"/>
    <property type="match status" value="4"/>
</dbReference>
<feature type="binding site" evidence="13">
    <location>
        <position position="171"/>
    </location>
    <ligand>
        <name>Ca(2+)</name>
        <dbReference type="ChEBI" id="CHEBI:29108"/>
        <label>1</label>
    </ligand>
</feature>
<feature type="region of interest" description="Disordered" evidence="16">
    <location>
        <begin position="236"/>
        <end position="261"/>
    </location>
</feature>
<feature type="repeat" description="Hemopexin" evidence="15">
    <location>
        <begin position="410"/>
        <end position="459"/>
    </location>
</feature>
<evidence type="ECO:0000256" key="11">
    <source>
        <dbReference type="ARBA" id="ARBA00023157"/>
    </source>
</evidence>
<name>A0A6L2PNL1_COPFO</name>
<evidence type="ECO:0000313" key="19">
    <source>
        <dbReference type="Proteomes" id="UP000502823"/>
    </source>
</evidence>
<dbReference type="FunFam" id="3.40.390.10:FF:000022">
    <property type="entry name" value="Matrix metalloproteinase 1, isoform C"/>
    <property type="match status" value="1"/>
</dbReference>
<protein>
    <recommendedName>
        <fullName evidence="17">Peptidase metallopeptidase domain-containing protein</fullName>
    </recommendedName>
</protein>
<feature type="repeat" description="Hemopexin" evidence="15">
    <location>
        <begin position="268"/>
        <end position="313"/>
    </location>
</feature>
<dbReference type="FunCoup" id="A0A6L2PNL1">
    <property type="interactions" value="27"/>
</dbReference>
<dbReference type="EMBL" id="BLKM01000403">
    <property type="protein sequence ID" value="GFG33100.1"/>
    <property type="molecule type" value="Genomic_DNA"/>
</dbReference>
<keyword evidence="5" id="KW-0677">Repeat</keyword>
<dbReference type="InterPro" id="IPR036365">
    <property type="entry name" value="PGBD-like_sf"/>
</dbReference>
<keyword evidence="9" id="KW-0482">Metalloprotease</keyword>
<feature type="binding site" evidence="13">
    <location>
        <position position="191"/>
    </location>
    <ligand>
        <name>Zn(2+)</name>
        <dbReference type="ChEBI" id="CHEBI:29105"/>
        <label>2</label>
        <note>catalytic</note>
    </ligand>
</feature>
<feature type="binding site" evidence="13">
    <location>
        <position position="168"/>
    </location>
    <ligand>
        <name>Zn(2+)</name>
        <dbReference type="ChEBI" id="CHEBI:29105"/>
        <label>1</label>
    </ligand>
</feature>
<dbReference type="InterPro" id="IPR033739">
    <property type="entry name" value="M10A_MMP"/>
</dbReference>
<comment type="similarity">
    <text evidence="1">Belongs to the peptidase M10A family.</text>
</comment>
<comment type="cofactor">
    <cofactor evidence="13">
        <name>Zn(2+)</name>
        <dbReference type="ChEBI" id="CHEBI:29105"/>
    </cofactor>
    <text evidence="13">Binds 2 Zn(2+) ions per subunit.</text>
</comment>
<dbReference type="Gene3D" id="3.40.390.10">
    <property type="entry name" value="Collagenase (Catalytic Domain)"/>
    <property type="match status" value="1"/>
</dbReference>
<feature type="binding site" evidence="13">
    <location>
        <position position="272"/>
    </location>
    <ligand>
        <name>Ca(2+)</name>
        <dbReference type="ChEBI" id="CHEBI:29108"/>
        <label>4</label>
    </ligand>
</feature>
<evidence type="ECO:0000256" key="3">
    <source>
        <dbReference type="ARBA" id="ARBA00022723"/>
    </source>
</evidence>
<organism evidence="18 19">
    <name type="scientific">Coptotermes formosanus</name>
    <name type="common">Formosan subterranean termite</name>
    <dbReference type="NCBI Taxonomy" id="36987"/>
    <lineage>
        <taxon>Eukaryota</taxon>
        <taxon>Metazoa</taxon>
        <taxon>Ecdysozoa</taxon>
        <taxon>Arthropoda</taxon>
        <taxon>Hexapoda</taxon>
        <taxon>Insecta</taxon>
        <taxon>Pterygota</taxon>
        <taxon>Neoptera</taxon>
        <taxon>Polyneoptera</taxon>
        <taxon>Dictyoptera</taxon>
        <taxon>Blattodea</taxon>
        <taxon>Blattoidea</taxon>
        <taxon>Termitoidae</taxon>
        <taxon>Rhinotermitidae</taxon>
        <taxon>Coptotermes</taxon>
    </lineage>
</organism>
<evidence type="ECO:0000256" key="2">
    <source>
        <dbReference type="ARBA" id="ARBA00022670"/>
    </source>
</evidence>
<keyword evidence="10" id="KW-0865">Zymogen</keyword>
<evidence type="ECO:0000256" key="7">
    <source>
        <dbReference type="ARBA" id="ARBA00022833"/>
    </source>
</evidence>
<gene>
    <name evidence="18" type="ORF">Cfor_12122</name>
</gene>
<keyword evidence="6" id="KW-0378">Hydrolase</keyword>
<feature type="binding site" evidence="13">
    <location>
        <position position="366"/>
    </location>
    <ligand>
        <name>Ca(2+)</name>
        <dbReference type="ChEBI" id="CHEBI:29108"/>
        <label>5</label>
    </ligand>
</feature>
<feature type="binding site" evidence="13">
    <location>
        <position position="201"/>
    </location>
    <ligand>
        <name>Zn(2+)</name>
        <dbReference type="ChEBI" id="CHEBI:29105"/>
        <label>2</label>
        <note>catalytic</note>
    </ligand>
</feature>
<accession>A0A6L2PNL1</accession>
<keyword evidence="8 13" id="KW-0106">Calcium</keyword>
<feature type="repeat" description="Hemopexin" evidence="15">
    <location>
        <begin position="360"/>
        <end position="409"/>
    </location>
</feature>
<dbReference type="GO" id="GO:0031012">
    <property type="term" value="C:extracellular matrix"/>
    <property type="evidence" value="ECO:0007669"/>
    <property type="project" value="InterPro"/>
</dbReference>
<dbReference type="InterPro" id="IPR024079">
    <property type="entry name" value="MetalloPept_cat_dom_sf"/>
</dbReference>
<feature type="modified residue" description="Phosphotyrosine; by PKDCC" evidence="14">
    <location>
        <position position="348"/>
    </location>
</feature>
<evidence type="ECO:0000256" key="10">
    <source>
        <dbReference type="ARBA" id="ARBA00023145"/>
    </source>
</evidence>
<dbReference type="PANTHER" id="PTHR10201">
    <property type="entry name" value="MATRIX METALLOPROTEINASE"/>
    <property type="match status" value="1"/>
</dbReference>